<dbReference type="Gene3D" id="2.30.30.40">
    <property type="entry name" value="SH3 Domains"/>
    <property type="match status" value="1"/>
</dbReference>
<keyword evidence="1 4" id="KW-0728">SH3 domain</keyword>
<dbReference type="PRINTS" id="PR00452">
    <property type="entry name" value="SH3DOMAIN"/>
</dbReference>
<feature type="region of interest" description="Disordered" evidence="6">
    <location>
        <begin position="1042"/>
        <end position="1087"/>
    </location>
</feature>
<dbReference type="PROSITE" id="PS50082">
    <property type="entry name" value="WD_REPEATS_2"/>
    <property type="match status" value="4"/>
</dbReference>
<dbReference type="InterPro" id="IPR001680">
    <property type="entry name" value="WD40_rpt"/>
</dbReference>
<feature type="compositionally biased region" description="Acidic residues" evidence="6">
    <location>
        <begin position="218"/>
        <end position="228"/>
    </location>
</feature>
<protein>
    <submittedName>
        <fullName evidence="8">Jouberin</fullName>
    </submittedName>
</protein>
<dbReference type="GO" id="GO:0036064">
    <property type="term" value="C:ciliary basal body"/>
    <property type="evidence" value="ECO:0007669"/>
    <property type="project" value="TreeGrafter"/>
</dbReference>
<dbReference type="InterPro" id="IPR019775">
    <property type="entry name" value="WD40_repeat_CS"/>
</dbReference>
<dbReference type="InterPro" id="IPR036322">
    <property type="entry name" value="WD40_repeat_dom_sf"/>
</dbReference>
<dbReference type="InterPro" id="IPR036028">
    <property type="entry name" value="SH3-like_dom_sf"/>
</dbReference>
<name>A0A9Q1BTM2_HOLLE</name>
<dbReference type="SUPFAM" id="SSF50044">
    <property type="entry name" value="SH3-domain"/>
    <property type="match status" value="1"/>
</dbReference>
<feature type="compositionally biased region" description="Basic and acidic residues" evidence="6">
    <location>
        <begin position="200"/>
        <end position="217"/>
    </location>
</feature>
<feature type="compositionally biased region" description="Basic residues" evidence="6">
    <location>
        <begin position="156"/>
        <end position="166"/>
    </location>
</feature>
<dbReference type="SMART" id="SM00320">
    <property type="entry name" value="WD40"/>
    <property type="match status" value="7"/>
</dbReference>
<feature type="compositionally biased region" description="Low complexity" evidence="6">
    <location>
        <begin position="1122"/>
        <end position="1131"/>
    </location>
</feature>
<dbReference type="EMBL" id="JAIZAY010000011">
    <property type="protein sequence ID" value="KAJ8032958.1"/>
    <property type="molecule type" value="Genomic_DNA"/>
</dbReference>
<feature type="repeat" description="WD" evidence="5">
    <location>
        <begin position="566"/>
        <end position="607"/>
    </location>
</feature>
<dbReference type="AlphaFoldDB" id="A0A9Q1BTM2"/>
<dbReference type="PANTHER" id="PTHR44499:SF1">
    <property type="entry name" value="JOUBERIN"/>
    <property type="match status" value="1"/>
</dbReference>
<evidence type="ECO:0000259" key="7">
    <source>
        <dbReference type="PROSITE" id="PS50002"/>
    </source>
</evidence>
<dbReference type="SUPFAM" id="SSF50978">
    <property type="entry name" value="WD40 repeat-like"/>
    <property type="match status" value="1"/>
</dbReference>
<feature type="compositionally biased region" description="Polar residues" evidence="6">
    <location>
        <begin position="1046"/>
        <end position="1065"/>
    </location>
</feature>
<evidence type="ECO:0000313" key="8">
    <source>
        <dbReference type="EMBL" id="KAJ8032958.1"/>
    </source>
</evidence>
<dbReference type="PROSITE" id="PS50002">
    <property type="entry name" value="SH3"/>
    <property type="match status" value="1"/>
</dbReference>
<accession>A0A9Q1BTM2</accession>
<feature type="compositionally biased region" description="Acidic residues" evidence="6">
    <location>
        <begin position="141"/>
        <end position="152"/>
    </location>
</feature>
<keyword evidence="9" id="KW-1185">Reference proteome</keyword>
<dbReference type="InterPro" id="IPR001452">
    <property type="entry name" value="SH3_domain"/>
</dbReference>
<comment type="caution">
    <text evidence="8">The sequence shown here is derived from an EMBL/GenBank/DDBJ whole genome shotgun (WGS) entry which is preliminary data.</text>
</comment>
<organism evidence="8 9">
    <name type="scientific">Holothuria leucospilota</name>
    <name type="common">Black long sea cucumber</name>
    <name type="synonym">Mertensiothuria leucospilota</name>
    <dbReference type="NCBI Taxonomy" id="206669"/>
    <lineage>
        <taxon>Eukaryota</taxon>
        <taxon>Metazoa</taxon>
        <taxon>Echinodermata</taxon>
        <taxon>Eleutherozoa</taxon>
        <taxon>Echinozoa</taxon>
        <taxon>Holothuroidea</taxon>
        <taxon>Aspidochirotacea</taxon>
        <taxon>Aspidochirotida</taxon>
        <taxon>Holothuriidae</taxon>
        <taxon>Holothuria</taxon>
    </lineage>
</organism>
<dbReference type="SMART" id="SM00326">
    <property type="entry name" value="SH3"/>
    <property type="match status" value="1"/>
</dbReference>
<dbReference type="Pfam" id="PF00400">
    <property type="entry name" value="WD40"/>
    <property type="match status" value="4"/>
</dbReference>
<sequence>MESKPPKMSTKKKKPRKPKPVLTDEETRPLSPSEPKDTQKTSLDTILRAALEDSQRSTTSKKATKKKKKQPKDTEAGEDSVLESLRRSTELLKDEDESVLLANTYNEEDSPRFRKNETNARRRKLPPKKGNENLGYQRDKEDEEQAAIEEEERQAGRVKKKKKKKKPPEVEDENEETKGPLSLTELEETPKKARKKKKTYKADEDGMEMKELGKSEGEPDGTVDEEKTEETLRKKKKKRKKATTEGEAEPALEDDGRILGITIHRSDRLKTDLYVRHPLVRVHIVDMNTGAAVKKSVKDRAVTSFFENRNENVDYILPILTQPFDFKERKSLIPQWEEQLVFNESYLYLIATKESSPKVIVFFEILDFVSMNAVNLNPKLLRGDGAWHRIAWGFLKLVGSNGLPNTEKKVRLQLFHPPFAYKAKPTQVDVYQWWLNVPRQPYPSTLYITVKPMQLPENIEPSSRSLYATQKEQGLMTYKELKSTIELGLKSATPAHQVVPTTWSRLPGQMCRVPNKPTLSLAGDKKGCYVLRFSPHGRSIACGCKEKEGYPIVIYEIPSGRFKSKFPGHFGIIYDLVWSASGDHLLTASSDGTARLWNMDTPESAAEKVFPHPAFVYCAKFHPKADQHIATGGYDSLIRVWSSESNTQTGELYQELEGHHGFVNALVFSKDGLSMYSGDSTGTIIVWNSIINRELEEWSVSRVVQQEELENVPINCLEIHPSGRRLLVHGRDNNIRMMDLRLFNIMQRYIGSLNFREHIRSTLSACGSFVFTGSEDGQAYVWNTDTGDQVASYSTLGYQFPVCDVAYHPLEHMVAFCSRGESHPVEVFIYDSKYPQLNVLNRGLFAEAADETAKINEDASRSLAAVMETRKLLTQELAQQKTERIERVKAKLATVMSLSPENSPRRTANLSTFTSTQFDTWGSTFDSTMLNSQTQGTRFRSGLSPSGYSRTGTPSIALKAGASGSAVFTFNPDISVAPKDPSEYRKVKALYDYTAQRSDELNICEGDWIKVLHEDNENWWMGELENGDQGYFPANYVEDPLGSMPAVQQNTSKSLDQTADLSSSVTRRKKKETVKSPGRSKNQFSAFKTKDGDLKIVSAAEDSEVEGATKSQREKKPKKKPLGSSSGIPSGAKKDGNMRKSLLAANFKKGTQSLDSSAQEDDLVVGTSNDTDATLDRRRRRKKNHAERDV</sequence>
<dbReference type="InterPro" id="IPR052803">
    <property type="entry name" value="Cilium-Associated_Jouberin"/>
</dbReference>
<feature type="repeat" description="WD" evidence="5">
    <location>
        <begin position="609"/>
        <end position="651"/>
    </location>
</feature>
<dbReference type="PANTHER" id="PTHR44499">
    <property type="entry name" value="JOUBERIN"/>
    <property type="match status" value="1"/>
</dbReference>
<proteinExistence type="predicted"/>
<dbReference type="Proteomes" id="UP001152320">
    <property type="component" value="Chromosome 11"/>
</dbReference>
<keyword evidence="3" id="KW-0677">Repeat</keyword>
<dbReference type="PROSITE" id="PS50294">
    <property type="entry name" value="WD_REPEATS_REGION"/>
    <property type="match status" value="2"/>
</dbReference>
<feature type="compositionally biased region" description="Basic and acidic residues" evidence="6">
    <location>
        <begin position="109"/>
        <end position="120"/>
    </location>
</feature>
<evidence type="ECO:0000256" key="5">
    <source>
        <dbReference type="PROSITE-ProRule" id="PRU00221"/>
    </source>
</evidence>
<feature type="region of interest" description="Disordered" evidence="6">
    <location>
        <begin position="1102"/>
        <end position="1190"/>
    </location>
</feature>
<feature type="region of interest" description="Disordered" evidence="6">
    <location>
        <begin position="1"/>
        <end position="251"/>
    </location>
</feature>
<evidence type="ECO:0000256" key="3">
    <source>
        <dbReference type="ARBA" id="ARBA00022737"/>
    </source>
</evidence>
<dbReference type="FunFam" id="2.30.30.40:FF:000072">
    <property type="entry name" value="Unconventional Myosin IB"/>
    <property type="match status" value="1"/>
</dbReference>
<keyword evidence="2 5" id="KW-0853">WD repeat</keyword>
<evidence type="ECO:0000256" key="1">
    <source>
        <dbReference type="ARBA" id="ARBA00022443"/>
    </source>
</evidence>
<evidence type="ECO:0000313" key="9">
    <source>
        <dbReference type="Proteomes" id="UP001152320"/>
    </source>
</evidence>
<dbReference type="Gene3D" id="2.130.10.10">
    <property type="entry name" value="YVTN repeat-like/Quinoprotein amine dehydrogenase"/>
    <property type="match status" value="1"/>
</dbReference>
<reference evidence="8" key="1">
    <citation type="submission" date="2021-10" db="EMBL/GenBank/DDBJ databases">
        <title>Tropical sea cucumber genome reveals ecological adaptation and Cuvierian tubules defense mechanism.</title>
        <authorList>
            <person name="Chen T."/>
        </authorList>
    </citation>
    <scope>NUCLEOTIDE SEQUENCE</scope>
    <source>
        <strain evidence="8">Nanhai2018</strain>
        <tissue evidence="8">Muscle</tissue>
    </source>
</reference>
<feature type="compositionally biased region" description="Basic residues" evidence="6">
    <location>
        <begin position="1177"/>
        <end position="1190"/>
    </location>
</feature>
<dbReference type="GO" id="GO:0044458">
    <property type="term" value="P:motile cilium assembly"/>
    <property type="evidence" value="ECO:0007669"/>
    <property type="project" value="TreeGrafter"/>
</dbReference>
<dbReference type="InterPro" id="IPR015943">
    <property type="entry name" value="WD40/YVTN_repeat-like_dom_sf"/>
</dbReference>
<feature type="repeat" description="WD" evidence="5">
    <location>
        <begin position="656"/>
        <end position="688"/>
    </location>
</feature>
<dbReference type="CDD" id="cd00200">
    <property type="entry name" value="WD40"/>
    <property type="match status" value="1"/>
</dbReference>
<dbReference type="Pfam" id="PF00018">
    <property type="entry name" value="SH3_1"/>
    <property type="match status" value="1"/>
</dbReference>
<feature type="repeat" description="WD" evidence="5">
    <location>
        <begin position="767"/>
        <end position="792"/>
    </location>
</feature>
<feature type="domain" description="SH3" evidence="7">
    <location>
        <begin position="982"/>
        <end position="1042"/>
    </location>
</feature>
<gene>
    <name evidence="8" type="ORF">HOLleu_23057</name>
</gene>
<dbReference type="PROSITE" id="PS00678">
    <property type="entry name" value="WD_REPEATS_1"/>
    <property type="match status" value="1"/>
</dbReference>
<feature type="compositionally biased region" description="Basic residues" evidence="6">
    <location>
        <begin position="9"/>
        <end position="19"/>
    </location>
</feature>
<dbReference type="OrthoDB" id="2096344at2759"/>
<evidence type="ECO:0000256" key="2">
    <source>
        <dbReference type="ARBA" id="ARBA00022574"/>
    </source>
</evidence>
<evidence type="ECO:0000256" key="6">
    <source>
        <dbReference type="SAM" id="MobiDB-lite"/>
    </source>
</evidence>
<evidence type="ECO:0000256" key="4">
    <source>
        <dbReference type="PROSITE-ProRule" id="PRU00192"/>
    </source>
</evidence>